<organism evidence="4 5">
    <name type="scientific">Conservatibacter flavescens</name>
    <dbReference type="NCBI Taxonomy" id="28161"/>
    <lineage>
        <taxon>Bacteria</taxon>
        <taxon>Pseudomonadati</taxon>
        <taxon>Pseudomonadota</taxon>
        <taxon>Gammaproteobacteria</taxon>
        <taxon>Pasteurellales</taxon>
        <taxon>Pasteurellaceae</taxon>
        <taxon>Conservatibacter</taxon>
    </lineage>
</organism>
<dbReference type="InterPro" id="IPR011611">
    <property type="entry name" value="PfkB_dom"/>
</dbReference>
<dbReference type="SUPFAM" id="SSF53613">
    <property type="entry name" value="Ribokinase-like"/>
    <property type="match status" value="1"/>
</dbReference>
<dbReference type="Pfam" id="PF00294">
    <property type="entry name" value="PfkB"/>
    <property type="match status" value="1"/>
</dbReference>
<name>A0A2M8S175_9PAST</name>
<dbReference type="AlphaFoldDB" id="A0A2M8S175"/>
<dbReference type="OrthoDB" id="9813569at2"/>
<keyword evidence="1" id="KW-0808">Transferase</keyword>
<evidence type="ECO:0000313" key="4">
    <source>
        <dbReference type="EMBL" id="PJG84897.1"/>
    </source>
</evidence>
<dbReference type="InterPro" id="IPR029056">
    <property type="entry name" value="Ribokinase-like"/>
</dbReference>
<dbReference type="RefSeq" id="WP_100289174.1">
    <property type="nucleotide sequence ID" value="NZ_PHHA01000020.1"/>
</dbReference>
<keyword evidence="5" id="KW-1185">Reference proteome</keyword>
<dbReference type="EMBL" id="PHHA01000020">
    <property type="protein sequence ID" value="PJG84897.1"/>
    <property type="molecule type" value="Genomic_DNA"/>
</dbReference>
<dbReference type="InterPro" id="IPR002173">
    <property type="entry name" value="Carboh/pur_kinase_PfkB_CS"/>
</dbReference>
<accession>A0A2M8S175</accession>
<evidence type="ECO:0000256" key="2">
    <source>
        <dbReference type="ARBA" id="ARBA00022777"/>
    </source>
</evidence>
<dbReference type="Gene3D" id="3.40.1190.20">
    <property type="match status" value="1"/>
</dbReference>
<dbReference type="GO" id="GO:0005829">
    <property type="term" value="C:cytosol"/>
    <property type="evidence" value="ECO:0007669"/>
    <property type="project" value="TreeGrafter"/>
</dbReference>
<proteinExistence type="predicted"/>
<dbReference type="PANTHER" id="PTHR10584:SF157">
    <property type="entry name" value="SULFOFRUCTOSE KINASE"/>
    <property type="match status" value="1"/>
</dbReference>
<dbReference type="PROSITE" id="PS00584">
    <property type="entry name" value="PFKB_KINASES_2"/>
    <property type="match status" value="1"/>
</dbReference>
<reference evidence="4 5" key="1">
    <citation type="submission" date="2017-11" db="EMBL/GenBank/DDBJ databases">
        <title>Reclassification of Bisgaard taxon 7 as Conservatibacter flavescens gen. nov., sp. nov.</title>
        <authorList>
            <person name="Christensen H."/>
        </authorList>
    </citation>
    <scope>NUCLEOTIDE SEQUENCE [LARGE SCALE GENOMIC DNA]</scope>
    <source>
        <strain evidence="4 5">7_4</strain>
    </source>
</reference>
<feature type="domain" description="Carbohydrate kinase PfkB" evidence="3">
    <location>
        <begin position="2"/>
        <end position="286"/>
    </location>
</feature>
<dbReference type="GO" id="GO:0016301">
    <property type="term" value="F:kinase activity"/>
    <property type="evidence" value="ECO:0007669"/>
    <property type="project" value="UniProtKB-KW"/>
</dbReference>
<evidence type="ECO:0000259" key="3">
    <source>
        <dbReference type="Pfam" id="PF00294"/>
    </source>
</evidence>
<dbReference type="PANTHER" id="PTHR10584">
    <property type="entry name" value="SUGAR KINASE"/>
    <property type="match status" value="1"/>
</dbReference>
<evidence type="ECO:0000313" key="5">
    <source>
        <dbReference type="Proteomes" id="UP000229329"/>
    </source>
</evidence>
<sequence>MKIACVGIAVQDRIYYVENMPEQSGKFIANDYKDIGGGPAATAAVAIAKLAGRVDFIGRVGDDEVGKTILEELERYGVNTDFVKVYQNAKSSQSAIVVDKNGERLIINYPSPDLLADVKWLQQIDFSQYDVILCDVRWHEGAQYALEQGKRFNIPTVLDADVTPQDIKPLVRLATYSVFSEPGLKKMLPFAADNVEAIKQASQVCGGYACVTLGSQGCIWTENDLLCEQSGFQIEVVDTTGAGDVFHGAFAFGIAQKNSLAETILFANAVAALKCTKQGGREGIPHAEQVYKFITQNQTS</sequence>
<comment type="caution">
    <text evidence="4">The sequence shown here is derived from an EMBL/GenBank/DDBJ whole genome shotgun (WGS) entry which is preliminary data.</text>
</comment>
<evidence type="ECO:0000256" key="1">
    <source>
        <dbReference type="ARBA" id="ARBA00022679"/>
    </source>
</evidence>
<keyword evidence="2 4" id="KW-0418">Kinase</keyword>
<protein>
    <submittedName>
        <fullName evidence="4">Ribokinase</fullName>
    </submittedName>
</protein>
<dbReference type="Proteomes" id="UP000229329">
    <property type="component" value="Unassembled WGS sequence"/>
</dbReference>
<gene>
    <name evidence="4" type="ORF">CVP05_08650</name>
</gene>